<proteinExistence type="predicted"/>
<evidence type="ECO:0000313" key="1">
    <source>
        <dbReference type="EMBL" id="GKV24255.1"/>
    </source>
</evidence>
<accession>A0AAV5KI13</accession>
<sequence>MVGEIIDIDLEGDSDGNGNECSKKVGKVGFLDLCFLTCYLKRDIWCPPCVFFMAPSDDVNKSQEIDDVGVGFNASKGVETKGLTNGKKVDSEVHLEESQKESIVEDYYEPRQDIIAQGVWLEKEDKACAKKEHVAVSTSHNVADDHNDDLKEE</sequence>
<keyword evidence="2" id="KW-1185">Reference proteome</keyword>
<dbReference type="AlphaFoldDB" id="A0AAV5KI13"/>
<evidence type="ECO:0000313" key="2">
    <source>
        <dbReference type="Proteomes" id="UP001054252"/>
    </source>
</evidence>
<dbReference type="EMBL" id="BPVZ01000065">
    <property type="protein sequence ID" value="GKV24255.1"/>
    <property type="molecule type" value="Genomic_DNA"/>
</dbReference>
<gene>
    <name evidence="1" type="ORF">SLEP1_g33887</name>
</gene>
<protein>
    <submittedName>
        <fullName evidence="1">Uncharacterized protein</fullName>
    </submittedName>
</protein>
<reference evidence="1 2" key="1">
    <citation type="journal article" date="2021" name="Commun. Biol.">
        <title>The genome of Shorea leprosula (Dipterocarpaceae) highlights the ecological relevance of drought in aseasonal tropical rainforests.</title>
        <authorList>
            <person name="Ng K.K.S."/>
            <person name="Kobayashi M.J."/>
            <person name="Fawcett J.A."/>
            <person name="Hatakeyama M."/>
            <person name="Paape T."/>
            <person name="Ng C.H."/>
            <person name="Ang C.C."/>
            <person name="Tnah L.H."/>
            <person name="Lee C.T."/>
            <person name="Nishiyama T."/>
            <person name="Sese J."/>
            <person name="O'Brien M.J."/>
            <person name="Copetti D."/>
            <person name="Mohd Noor M.I."/>
            <person name="Ong R.C."/>
            <person name="Putra M."/>
            <person name="Sireger I.Z."/>
            <person name="Indrioko S."/>
            <person name="Kosugi Y."/>
            <person name="Izuno A."/>
            <person name="Isagi Y."/>
            <person name="Lee S.L."/>
            <person name="Shimizu K.K."/>
        </authorList>
    </citation>
    <scope>NUCLEOTIDE SEQUENCE [LARGE SCALE GENOMIC DNA]</scope>
    <source>
        <strain evidence="1">214</strain>
    </source>
</reference>
<dbReference type="Proteomes" id="UP001054252">
    <property type="component" value="Unassembled WGS sequence"/>
</dbReference>
<name>A0AAV5KI13_9ROSI</name>
<comment type="caution">
    <text evidence="1">The sequence shown here is derived from an EMBL/GenBank/DDBJ whole genome shotgun (WGS) entry which is preliminary data.</text>
</comment>
<organism evidence="1 2">
    <name type="scientific">Rubroshorea leprosula</name>
    <dbReference type="NCBI Taxonomy" id="152421"/>
    <lineage>
        <taxon>Eukaryota</taxon>
        <taxon>Viridiplantae</taxon>
        <taxon>Streptophyta</taxon>
        <taxon>Embryophyta</taxon>
        <taxon>Tracheophyta</taxon>
        <taxon>Spermatophyta</taxon>
        <taxon>Magnoliopsida</taxon>
        <taxon>eudicotyledons</taxon>
        <taxon>Gunneridae</taxon>
        <taxon>Pentapetalae</taxon>
        <taxon>rosids</taxon>
        <taxon>malvids</taxon>
        <taxon>Malvales</taxon>
        <taxon>Dipterocarpaceae</taxon>
        <taxon>Rubroshorea</taxon>
    </lineage>
</organism>